<organism evidence="2 3">
    <name type="scientific">Chaetomium globosum (strain ATCC 6205 / CBS 148.51 / DSM 1962 / NBRC 6347 / NRRL 1970)</name>
    <name type="common">Soil fungus</name>
    <dbReference type="NCBI Taxonomy" id="306901"/>
    <lineage>
        <taxon>Eukaryota</taxon>
        <taxon>Fungi</taxon>
        <taxon>Dikarya</taxon>
        <taxon>Ascomycota</taxon>
        <taxon>Pezizomycotina</taxon>
        <taxon>Sordariomycetes</taxon>
        <taxon>Sordariomycetidae</taxon>
        <taxon>Sordariales</taxon>
        <taxon>Chaetomiaceae</taxon>
        <taxon>Chaetomium</taxon>
    </lineage>
</organism>
<protein>
    <submittedName>
        <fullName evidence="2">Uncharacterized protein</fullName>
    </submittedName>
</protein>
<feature type="region of interest" description="Disordered" evidence="1">
    <location>
        <begin position="279"/>
        <end position="399"/>
    </location>
</feature>
<dbReference type="GeneID" id="4396913"/>
<dbReference type="RefSeq" id="XP_001227817.1">
    <property type="nucleotide sequence ID" value="XM_001227816.1"/>
</dbReference>
<dbReference type="EMBL" id="CH408035">
    <property type="protein sequence ID" value="EAQ83486.1"/>
    <property type="molecule type" value="Genomic_DNA"/>
</dbReference>
<dbReference type="AlphaFoldDB" id="Q2GQ64"/>
<feature type="compositionally biased region" description="Polar residues" evidence="1">
    <location>
        <begin position="279"/>
        <end position="292"/>
    </location>
</feature>
<feature type="compositionally biased region" description="Low complexity" evidence="1">
    <location>
        <begin position="324"/>
        <end position="362"/>
    </location>
</feature>
<sequence>MTCWKVDQEVRAHEGQGPERGKISRHQDITGTDLIVTYHSDLGQCEILPTGSRYTSAGNFKTGTFLPFIQPAFIEELYPRLLSTEDEDGSGLPVILSMFNTEAKIATLEEDWEGKWFSIVARLFPNKLTFQGVGFSGWETDESQSVQVALALPRDDGLTPVIPRQLGGPDQTAPWPSTSAHVSFAGPVELDTFHIKQGVWPEPLVKTLVFAKLGSYLQPENDRPPREGIHICHVLVLFPVDQQPWKSLAGPRLIQGSRKVDPTVRILVILADNWELIRQNSPSTNNTPTPKSSDPVGNLPTTPRSAGPGAVASRNPFSSLGRAQNPTSSPQNPSSSPQNPSSSPQNPSSSPQNPSSSPIAPETAEREATEPPSSPGAQLDSITADPDQMPTGPSSVTMASSSASIVYPIPPLPNKRDQGATGGDLIVTYQSDLAQCEILPTGSRYTSAGNFKAGTFLPFTQPSFIHDLYPQLLSTEDEESSGLPVILSMFNTEPKATTLEEDWERKWFTITARLFPNKLAFEGVAVNGWETDDPQSVKITLAMPRDGGLTPYARLPCHH</sequence>
<dbReference type="VEuPathDB" id="FungiDB:CHGG_09890"/>
<accession>Q2GQ64</accession>
<dbReference type="OrthoDB" id="5005275at2759"/>
<keyword evidence="3" id="KW-1185">Reference proteome</keyword>
<name>Q2GQ64_CHAGB</name>
<reference evidence="3" key="1">
    <citation type="journal article" date="2015" name="Genome Announc.">
        <title>Draft genome sequence of the cellulolytic fungus Chaetomium globosum.</title>
        <authorList>
            <person name="Cuomo C.A."/>
            <person name="Untereiner W.A."/>
            <person name="Ma L.-J."/>
            <person name="Grabherr M."/>
            <person name="Birren B.W."/>
        </authorList>
    </citation>
    <scope>NUCLEOTIDE SEQUENCE [LARGE SCALE GENOMIC DNA]</scope>
    <source>
        <strain evidence="3">ATCC 6205 / CBS 148.51 / DSM 1962 / NBRC 6347 / NRRL 1970</strain>
    </source>
</reference>
<proteinExistence type="predicted"/>
<dbReference type="Proteomes" id="UP000001056">
    <property type="component" value="Unassembled WGS sequence"/>
</dbReference>
<evidence type="ECO:0000313" key="2">
    <source>
        <dbReference type="EMBL" id="EAQ83486.1"/>
    </source>
</evidence>
<dbReference type="eggNOG" id="ENOG502RISZ">
    <property type="taxonomic scope" value="Eukaryota"/>
</dbReference>
<evidence type="ECO:0000313" key="3">
    <source>
        <dbReference type="Proteomes" id="UP000001056"/>
    </source>
</evidence>
<gene>
    <name evidence="2" type="ORF">CHGG_09890</name>
</gene>
<dbReference type="HOGENOM" id="CLU_487439_0_0_1"/>
<dbReference type="InParanoid" id="Q2GQ64"/>
<evidence type="ECO:0000256" key="1">
    <source>
        <dbReference type="SAM" id="MobiDB-lite"/>
    </source>
</evidence>